<proteinExistence type="predicted"/>
<dbReference type="InParanoid" id="A0A067MGR2"/>
<accession>A0A067MGR2</accession>
<gene>
    <name evidence="1" type="ORF">BOTBODRAFT_300005</name>
</gene>
<evidence type="ECO:0000313" key="2">
    <source>
        <dbReference type="Proteomes" id="UP000027195"/>
    </source>
</evidence>
<keyword evidence="2" id="KW-1185">Reference proteome</keyword>
<organism evidence="1 2">
    <name type="scientific">Botryobasidium botryosum (strain FD-172 SS1)</name>
    <dbReference type="NCBI Taxonomy" id="930990"/>
    <lineage>
        <taxon>Eukaryota</taxon>
        <taxon>Fungi</taxon>
        <taxon>Dikarya</taxon>
        <taxon>Basidiomycota</taxon>
        <taxon>Agaricomycotina</taxon>
        <taxon>Agaricomycetes</taxon>
        <taxon>Cantharellales</taxon>
        <taxon>Botryobasidiaceae</taxon>
        <taxon>Botryobasidium</taxon>
    </lineage>
</organism>
<evidence type="ECO:0000313" key="1">
    <source>
        <dbReference type="EMBL" id="KDQ14988.1"/>
    </source>
</evidence>
<dbReference type="Proteomes" id="UP000027195">
    <property type="component" value="Unassembled WGS sequence"/>
</dbReference>
<name>A0A067MGR2_BOTB1</name>
<sequence>MKAKRRTPGLFVGVGSGRCAPLPRHPARRKNVAYRTSGAIRARSRAMPISSRCAVIRENGNGEVAVRHLTRLHHGEPEKDEAAGVGYALKVQAATEKIPTIPYRRGETSEAAK</sequence>
<dbReference type="AlphaFoldDB" id="A0A067MGR2"/>
<dbReference type="HOGENOM" id="CLU_2133102_0_0_1"/>
<dbReference type="EMBL" id="KL198034">
    <property type="protein sequence ID" value="KDQ14988.1"/>
    <property type="molecule type" value="Genomic_DNA"/>
</dbReference>
<protein>
    <submittedName>
        <fullName evidence="1">Uncharacterized protein</fullName>
    </submittedName>
</protein>
<reference evidence="2" key="1">
    <citation type="journal article" date="2014" name="Proc. Natl. Acad. Sci. U.S.A.">
        <title>Extensive sampling of basidiomycete genomes demonstrates inadequacy of the white-rot/brown-rot paradigm for wood decay fungi.</title>
        <authorList>
            <person name="Riley R."/>
            <person name="Salamov A.A."/>
            <person name="Brown D.W."/>
            <person name="Nagy L.G."/>
            <person name="Floudas D."/>
            <person name="Held B.W."/>
            <person name="Levasseur A."/>
            <person name="Lombard V."/>
            <person name="Morin E."/>
            <person name="Otillar R."/>
            <person name="Lindquist E.A."/>
            <person name="Sun H."/>
            <person name="LaButti K.M."/>
            <person name="Schmutz J."/>
            <person name="Jabbour D."/>
            <person name="Luo H."/>
            <person name="Baker S.E."/>
            <person name="Pisabarro A.G."/>
            <person name="Walton J.D."/>
            <person name="Blanchette R.A."/>
            <person name="Henrissat B."/>
            <person name="Martin F."/>
            <person name="Cullen D."/>
            <person name="Hibbett D.S."/>
            <person name="Grigoriev I.V."/>
        </authorList>
    </citation>
    <scope>NUCLEOTIDE SEQUENCE [LARGE SCALE GENOMIC DNA]</scope>
    <source>
        <strain evidence="2">FD-172 SS1</strain>
    </source>
</reference>